<evidence type="ECO:0000256" key="1">
    <source>
        <dbReference type="SAM" id="MobiDB-lite"/>
    </source>
</evidence>
<dbReference type="Pfam" id="PF02720">
    <property type="entry name" value="DUF222"/>
    <property type="match status" value="1"/>
</dbReference>
<evidence type="ECO:0000313" key="4">
    <source>
        <dbReference type="Proteomes" id="UP000315395"/>
    </source>
</evidence>
<dbReference type="AlphaFoldDB" id="A0A516G716"/>
<name>A0A516G716_9MICO</name>
<dbReference type="CDD" id="cd00085">
    <property type="entry name" value="HNHc"/>
    <property type="match status" value="1"/>
</dbReference>
<dbReference type="SMART" id="SM00507">
    <property type="entry name" value="HNHc"/>
    <property type="match status" value="1"/>
</dbReference>
<dbReference type="KEGG" id="orz:FNH13_02340"/>
<dbReference type="InterPro" id="IPR003870">
    <property type="entry name" value="DUF222"/>
</dbReference>
<feature type="region of interest" description="Disordered" evidence="1">
    <location>
        <begin position="216"/>
        <end position="243"/>
    </location>
</feature>
<evidence type="ECO:0000259" key="2">
    <source>
        <dbReference type="SMART" id="SM00507"/>
    </source>
</evidence>
<sequence length="548" mass="58548">MAIQGWAQPSGQPPEWAVDDGTNQASSHSDPAAAKPMEHPIGKPTEYPIHNPTEHPIAAALTAVEGALDAVDPTLWQDVPDASLRGLTRRIARLSARLSAHHIAAARSMERVGTARQAGATSTGQLMANDFGGDRRTAEDLVRTAGMLEDSGASATESALGAGDISHDQAKIIGRTVAALPKHLTEQERAQVEQKLLAEAAKLSLRNLRLRSKRALQDVRPDPESDEDEDRETERQEKSAWEKTSFSLWDRKDGTHGFNGIMPDLQAHQLRAILDALVSPRRKHLATSQAADTDTDGEGLSGCNDHNSGDGTAGGARAAGTAGGARAAGTAGGARAAGTAPPPTTPEEMTPYPNQLGRALCGLIEHFPTDGFAQAGGAPVSLAITFAYEHLAKECAEVAGTLTDGLRVSAGQIRRLACTQQLIPQVFNGRSVPLDQGTAKRLFTKEQRRILAQRDHGCAFPSCDRPPQWCDAHHLLSWSAGGATNLGNGVLLCFFHHHAVHDQGWSVRLHPGDGLPEFAHPEHTEGVWQRNHRFRASTDLVPQLGAFP</sequence>
<reference evidence="3 4" key="1">
    <citation type="submission" date="2019-07" db="EMBL/GenBank/DDBJ databases">
        <title>complete genome sequencing of Ornithinimicrobium sp. H23M54.</title>
        <authorList>
            <person name="Bae J.-W."/>
            <person name="Lee S.-Y."/>
        </authorList>
    </citation>
    <scope>NUCLEOTIDE SEQUENCE [LARGE SCALE GENOMIC DNA]</scope>
    <source>
        <strain evidence="3 4">H23M54</strain>
    </source>
</reference>
<accession>A0A516G716</accession>
<feature type="compositionally biased region" description="Low complexity" evidence="1">
    <location>
        <begin position="315"/>
        <end position="339"/>
    </location>
</feature>
<dbReference type="RefSeq" id="WP_143781971.1">
    <property type="nucleotide sequence ID" value="NZ_CP041616.1"/>
</dbReference>
<evidence type="ECO:0000313" key="3">
    <source>
        <dbReference type="EMBL" id="QDO87313.1"/>
    </source>
</evidence>
<proteinExistence type="predicted"/>
<dbReference type="EMBL" id="CP041616">
    <property type="protein sequence ID" value="QDO87313.1"/>
    <property type="molecule type" value="Genomic_DNA"/>
</dbReference>
<feature type="compositionally biased region" description="Basic and acidic residues" evidence="1">
    <location>
        <begin position="232"/>
        <end position="241"/>
    </location>
</feature>
<protein>
    <submittedName>
        <fullName evidence="3">DUF222 domain-containing protein</fullName>
    </submittedName>
</protein>
<dbReference type="OrthoDB" id="3634417at2"/>
<dbReference type="Proteomes" id="UP000315395">
    <property type="component" value="Chromosome"/>
</dbReference>
<gene>
    <name evidence="3" type="ORF">FNH13_02340</name>
</gene>
<feature type="region of interest" description="Disordered" evidence="1">
    <location>
        <begin position="1"/>
        <end position="52"/>
    </location>
</feature>
<feature type="region of interest" description="Disordered" evidence="1">
    <location>
        <begin position="285"/>
        <end position="354"/>
    </location>
</feature>
<dbReference type="InterPro" id="IPR003615">
    <property type="entry name" value="HNH_nuc"/>
</dbReference>
<dbReference type="Gene3D" id="1.10.30.50">
    <property type="match status" value="1"/>
</dbReference>
<organism evidence="3 4">
    <name type="scientific">Ornithinimicrobium ciconiae</name>
    <dbReference type="NCBI Taxonomy" id="2594265"/>
    <lineage>
        <taxon>Bacteria</taxon>
        <taxon>Bacillati</taxon>
        <taxon>Actinomycetota</taxon>
        <taxon>Actinomycetes</taxon>
        <taxon>Micrococcales</taxon>
        <taxon>Ornithinimicrobiaceae</taxon>
        <taxon>Ornithinimicrobium</taxon>
    </lineage>
</organism>
<keyword evidence="4" id="KW-1185">Reference proteome</keyword>
<feature type="domain" description="HNH nuclease" evidence="2">
    <location>
        <begin position="446"/>
        <end position="498"/>
    </location>
</feature>